<evidence type="ECO:0000256" key="4">
    <source>
        <dbReference type="SAM" id="MobiDB-lite"/>
    </source>
</evidence>
<dbReference type="HOGENOM" id="CLU_078758_0_2_10"/>
<comment type="caution">
    <text evidence="2">Lacks conserved residue(s) required for the propagation of feature annotation.</text>
</comment>
<dbReference type="PANTHER" id="PTHR10302">
    <property type="entry name" value="SINGLE-STRANDED DNA-BINDING PROTEIN"/>
    <property type="match status" value="1"/>
</dbReference>
<dbReference type="OrthoDB" id="9809878at2"/>
<protein>
    <recommendedName>
        <fullName evidence="2 3">Single-stranded DNA-binding protein</fullName>
        <shortName evidence="2">SSB</shortName>
    </recommendedName>
</protein>
<gene>
    <name evidence="5" type="ORF">PKOR_04295</name>
</gene>
<dbReference type="InterPro" id="IPR011344">
    <property type="entry name" value="ssDNA-bd"/>
</dbReference>
<dbReference type="CDD" id="cd04496">
    <property type="entry name" value="SSB_OBF"/>
    <property type="match status" value="1"/>
</dbReference>
<dbReference type="GO" id="GO:0003697">
    <property type="term" value="F:single-stranded DNA binding"/>
    <property type="evidence" value="ECO:0007669"/>
    <property type="project" value="UniProtKB-UniRule"/>
</dbReference>
<sequence length="158" mass="16918">MASVNKAILVGNLGKDPEVRHLEGGVAVARFPIATSETFKDKNGQRQERTEWHNIVVWRGLAEVAEKYLRKGNSVYIEGRIRTNSYQDKDGVQRYSTEIVADNMTMLGGRSDNGGSGDYQGQGSTAASSGNYSGGATANKGGSPAGGFQSDEPDDLPF</sequence>
<evidence type="ECO:0000313" key="5">
    <source>
        <dbReference type="EMBL" id="AKD02481.1"/>
    </source>
</evidence>
<dbReference type="PANTHER" id="PTHR10302:SF0">
    <property type="entry name" value="SINGLE-STRANDED DNA-BINDING PROTEIN, MITOCHONDRIAL"/>
    <property type="match status" value="1"/>
</dbReference>
<organism evidence="5 6">
    <name type="scientific">Pontibacter korlensis</name>
    <dbReference type="NCBI Taxonomy" id="400092"/>
    <lineage>
        <taxon>Bacteria</taxon>
        <taxon>Pseudomonadati</taxon>
        <taxon>Bacteroidota</taxon>
        <taxon>Cytophagia</taxon>
        <taxon>Cytophagales</taxon>
        <taxon>Hymenobacteraceae</taxon>
        <taxon>Pontibacter</taxon>
    </lineage>
</organism>
<evidence type="ECO:0000256" key="3">
    <source>
        <dbReference type="RuleBase" id="RU000524"/>
    </source>
</evidence>
<feature type="compositionally biased region" description="Polar residues" evidence="4">
    <location>
        <begin position="121"/>
        <end position="136"/>
    </location>
</feature>
<name>A0A0E3UW87_9BACT</name>
<dbReference type="GO" id="GO:0009295">
    <property type="term" value="C:nucleoid"/>
    <property type="evidence" value="ECO:0007669"/>
    <property type="project" value="TreeGrafter"/>
</dbReference>
<dbReference type="PROSITE" id="PS50935">
    <property type="entry name" value="SSB"/>
    <property type="match status" value="1"/>
</dbReference>
<dbReference type="RefSeq" id="WP_046309328.1">
    <property type="nucleotide sequence ID" value="NZ_CBCSCY010000030.1"/>
</dbReference>
<dbReference type="EMBL" id="CP009621">
    <property type="protein sequence ID" value="AKD02481.1"/>
    <property type="molecule type" value="Genomic_DNA"/>
</dbReference>
<dbReference type="Pfam" id="PF00436">
    <property type="entry name" value="SSB"/>
    <property type="match status" value="1"/>
</dbReference>
<dbReference type="Proteomes" id="UP000033109">
    <property type="component" value="Chromosome"/>
</dbReference>
<keyword evidence="1 2" id="KW-0238">DNA-binding</keyword>
<dbReference type="GO" id="GO:0006260">
    <property type="term" value="P:DNA replication"/>
    <property type="evidence" value="ECO:0007669"/>
    <property type="project" value="InterPro"/>
</dbReference>
<proteinExistence type="inferred from homology"/>
<feature type="compositionally biased region" description="Gly residues" evidence="4">
    <location>
        <begin position="111"/>
        <end position="120"/>
    </location>
</feature>
<evidence type="ECO:0000256" key="1">
    <source>
        <dbReference type="ARBA" id="ARBA00023125"/>
    </source>
</evidence>
<dbReference type="InterPro" id="IPR012340">
    <property type="entry name" value="NA-bd_OB-fold"/>
</dbReference>
<dbReference type="InterPro" id="IPR000424">
    <property type="entry name" value="Primosome_PriB/ssb"/>
</dbReference>
<evidence type="ECO:0000313" key="6">
    <source>
        <dbReference type="Proteomes" id="UP000033109"/>
    </source>
</evidence>
<dbReference type="NCBIfam" id="TIGR00621">
    <property type="entry name" value="ssb"/>
    <property type="match status" value="1"/>
</dbReference>
<dbReference type="AlphaFoldDB" id="A0A0E3UW87"/>
<dbReference type="STRING" id="400092.PKOR_04295"/>
<comment type="subunit">
    <text evidence="2">Homotetramer.</text>
</comment>
<feature type="region of interest" description="Disordered" evidence="4">
    <location>
        <begin position="102"/>
        <end position="158"/>
    </location>
</feature>
<keyword evidence="6" id="KW-1185">Reference proteome</keyword>
<accession>A0A0E3UW87</accession>
<evidence type="ECO:0000256" key="2">
    <source>
        <dbReference type="HAMAP-Rule" id="MF_00984"/>
    </source>
</evidence>
<dbReference type="HAMAP" id="MF_00984">
    <property type="entry name" value="SSB"/>
    <property type="match status" value="1"/>
</dbReference>
<dbReference type="SUPFAM" id="SSF50249">
    <property type="entry name" value="Nucleic acid-binding proteins"/>
    <property type="match status" value="1"/>
</dbReference>
<dbReference type="KEGG" id="pko:PKOR_04295"/>
<dbReference type="PATRIC" id="fig|400092.3.peg.960"/>
<reference evidence="5 6" key="1">
    <citation type="journal article" date="2015" name="Sci. Rep.">
        <title>Unraveling adaptation of Pontibacter korlensis to radiation and infertility in desert through complete genome and comparative transcriptomic analysis.</title>
        <authorList>
            <person name="Dai J."/>
            <person name="Dai W."/>
            <person name="Qiu C."/>
            <person name="Yang Z."/>
            <person name="Zhang Y."/>
            <person name="Zhou M."/>
            <person name="Zhang L."/>
            <person name="Fang C."/>
            <person name="Gao Q."/>
            <person name="Yang Q."/>
            <person name="Li X."/>
            <person name="Wang Z."/>
            <person name="Wang Z."/>
            <person name="Jia Z."/>
            <person name="Chen X."/>
        </authorList>
    </citation>
    <scope>NUCLEOTIDE SEQUENCE [LARGE SCALE GENOMIC DNA]</scope>
    <source>
        <strain evidence="5 6">X14-1T</strain>
    </source>
</reference>
<dbReference type="Gene3D" id="2.40.50.140">
    <property type="entry name" value="Nucleic acid-binding proteins"/>
    <property type="match status" value="1"/>
</dbReference>